<dbReference type="Proteomes" id="UP001187471">
    <property type="component" value="Unassembled WGS sequence"/>
</dbReference>
<dbReference type="PRINTS" id="PR00196">
    <property type="entry name" value="ANNEXIN"/>
</dbReference>
<evidence type="ECO:0000313" key="5">
    <source>
        <dbReference type="EMBL" id="KAK2972238.1"/>
    </source>
</evidence>
<dbReference type="SUPFAM" id="SSF74788">
    <property type="entry name" value="Cullin repeat-like"/>
    <property type="match status" value="1"/>
</dbReference>
<evidence type="ECO:0000256" key="3">
    <source>
        <dbReference type="RuleBase" id="RU365026"/>
    </source>
</evidence>
<dbReference type="InterPro" id="IPR046364">
    <property type="entry name" value="Exo70_C"/>
</dbReference>
<keyword evidence="3" id="KW-0268">Exocytosis</keyword>
<keyword evidence="2 3" id="KW-0813">Transport</keyword>
<evidence type="ECO:0000256" key="1">
    <source>
        <dbReference type="ARBA" id="ARBA00006756"/>
    </source>
</evidence>
<dbReference type="GO" id="GO:0005546">
    <property type="term" value="F:phosphatidylinositol-4,5-bisphosphate binding"/>
    <property type="evidence" value="ECO:0007669"/>
    <property type="project" value="InterPro"/>
</dbReference>
<dbReference type="InterPro" id="IPR016159">
    <property type="entry name" value="Cullin_repeat-like_dom_sf"/>
</dbReference>
<comment type="similarity">
    <text evidence="1 3">Belongs to the EXO70 family.</text>
</comment>
<dbReference type="PANTHER" id="PTHR12542:SF7">
    <property type="entry name" value="EXOCYST SUBUNIT EXO70 FAMILY PROTEIN"/>
    <property type="match status" value="1"/>
</dbReference>
<dbReference type="PANTHER" id="PTHR12542">
    <property type="entry name" value="EXOCYST COMPLEX PROTEIN EXO70"/>
    <property type="match status" value="1"/>
</dbReference>
<keyword evidence="6" id="KW-1185">Reference proteome</keyword>
<keyword evidence="3" id="KW-0653">Protein transport</keyword>
<sequence length="498" mass="57090">MSLEANLDVAQLEAEFRSILISQSSPISVDLLFDSTYTTYDATVGFGFHEEDFANFKLMSDECVHKLRNIAQRMIPARNLSQGVEIYKSVRRPFIHSILQGSGTEKLSINEIRSNRFEWVAVEAKIRLWIRVANVCFKVLFVSEKRVCEQIFAENVGNDVFVKTVKDPALQLINFAEAISTSRRSQERLFLVLDLYKALFGVLPDLESMFECSSSELVRVRANDTLAKLADMVRGILGEFENAVLGEVLQDPVPGGGLQGSTIKVMNYMKTMGFYEQTLVRLIVSKPSIDSRYNVDLMSPDMEFAELDAQTPLAIHFRWVIVVHLFNLEGKSKKYEDVALAHLYMMNNVHYIVQKIVESKELTDIIGDGFVKKLAIRVQEEAFEYQRPTLRKVLHCLGNEGPRFSGVSRNAVKQKIRAFNAMFEEVHQTRATWKVQDLQLREELRISFLEKLILAYNSFLLRFESFIDSERHPEAIVKYSAEDLESAVFEFFERRPVS</sequence>
<comment type="function">
    <text evidence="3">Component of the exocyst complex.</text>
</comment>
<accession>A0AA88U5I5</accession>
<dbReference type="GO" id="GO:0000145">
    <property type="term" value="C:exocyst"/>
    <property type="evidence" value="ECO:0007669"/>
    <property type="project" value="InterPro"/>
</dbReference>
<protein>
    <recommendedName>
        <fullName evidence="3">Exocyst subunit Exo70 family protein</fullName>
    </recommendedName>
</protein>
<name>A0AA88U5I5_9ASTE</name>
<dbReference type="GO" id="GO:0005544">
    <property type="term" value="F:calcium-dependent phospholipid binding"/>
    <property type="evidence" value="ECO:0007669"/>
    <property type="project" value="InterPro"/>
</dbReference>
<dbReference type="GO" id="GO:0005509">
    <property type="term" value="F:calcium ion binding"/>
    <property type="evidence" value="ECO:0007669"/>
    <property type="project" value="InterPro"/>
</dbReference>
<dbReference type="InterPro" id="IPR001464">
    <property type="entry name" value="Annexin"/>
</dbReference>
<dbReference type="AlphaFoldDB" id="A0AA88U5I5"/>
<evidence type="ECO:0000313" key="6">
    <source>
        <dbReference type="Proteomes" id="UP001187471"/>
    </source>
</evidence>
<organism evidence="5 6">
    <name type="scientific">Escallonia rubra</name>
    <dbReference type="NCBI Taxonomy" id="112253"/>
    <lineage>
        <taxon>Eukaryota</taxon>
        <taxon>Viridiplantae</taxon>
        <taxon>Streptophyta</taxon>
        <taxon>Embryophyta</taxon>
        <taxon>Tracheophyta</taxon>
        <taxon>Spermatophyta</taxon>
        <taxon>Magnoliopsida</taxon>
        <taxon>eudicotyledons</taxon>
        <taxon>Gunneridae</taxon>
        <taxon>Pentapetalae</taxon>
        <taxon>asterids</taxon>
        <taxon>campanulids</taxon>
        <taxon>Escalloniales</taxon>
        <taxon>Escalloniaceae</taxon>
        <taxon>Escallonia</taxon>
    </lineage>
</organism>
<gene>
    <name evidence="5" type="ORF">RJ640_014296</name>
</gene>
<evidence type="ECO:0000256" key="2">
    <source>
        <dbReference type="ARBA" id="ARBA00022448"/>
    </source>
</evidence>
<evidence type="ECO:0000259" key="4">
    <source>
        <dbReference type="Pfam" id="PF03081"/>
    </source>
</evidence>
<reference evidence="5" key="1">
    <citation type="submission" date="2022-12" db="EMBL/GenBank/DDBJ databases">
        <title>Draft genome assemblies for two species of Escallonia (Escalloniales).</title>
        <authorList>
            <person name="Chanderbali A."/>
            <person name="Dervinis C."/>
            <person name="Anghel I."/>
            <person name="Soltis D."/>
            <person name="Soltis P."/>
            <person name="Zapata F."/>
        </authorList>
    </citation>
    <scope>NUCLEOTIDE SEQUENCE</scope>
    <source>
        <strain evidence="5">UCBG92.1500</strain>
        <tissue evidence="5">Leaf</tissue>
    </source>
</reference>
<proteinExistence type="inferred from homology"/>
<dbReference type="GO" id="GO:0006887">
    <property type="term" value="P:exocytosis"/>
    <property type="evidence" value="ECO:0007669"/>
    <property type="project" value="UniProtKB-KW"/>
</dbReference>
<dbReference type="EMBL" id="JAVXUO010002530">
    <property type="protein sequence ID" value="KAK2972238.1"/>
    <property type="molecule type" value="Genomic_DNA"/>
</dbReference>
<feature type="domain" description="Exocyst complex subunit Exo70 C-terminal" evidence="4">
    <location>
        <begin position="129"/>
        <end position="487"/>
    </location>
</feature>
<dbReference type="Gene3D" id="1.20.1280.170">
    <property type="entry name" value="Exocyst complex component Exo70"/>
    <property type="match status" value="1"/>
</dbReference>
<dbReference type="GO" id="GO:0015031">
    <property type="term" value="P:protein transport"/>
    <property type="evidence" value="ECO:0007669"/>
    <property type="project" value="UniProtKB-KW"/>
</dbReference>
<comment type="caution">
    <text evidence="5">The sequence shown here is derived from an EMBL/GenBank/DDBJ whole genome shotgun (WGS) entry which is preliminary data.</text>
</comment>
<dbReference type="Pfam" id="PF03081">
    <property type="entry name" value="Exo70_C"/>
    <property type="match status" value="1"/>
</dbReference>
<dbReference type="InterPro" id="IPR004140">
    <property type="entry name" value="Exo70"/>
</dbReference>